<dbReference type="InterPro" id="IPR022792">
    <property type="entry name" value="T2SS_protein-GspN"/>
</dbReference>
<dbReference type="EMBL" id="FUFT01000006">
    <property type="protein sequence ID" value="SJL84783.1"/>
    <property type="molecule type" value="Genomic_DNA"/>
</dbReference>
<protein>
    <recommendedName>
        <fullName evidence="3">Type II secretion system protein N</fullName>
    </recommendedName>
    <alternativeName>
        <fullName evidence="10">General secretion pathway protein N</fullName>
    </alternativeName>
</protein>
<accession>A0A1R4B786</accession>
<evidence type="ECO:0000313" key="12">
    <source>
        <dbReference type="Proteomes" id="UP000189475"/>
    </source>
</evidence>
<evidence type="ECO:0000256" key="7">
    <source>
        <dbReference type="ARBA" id="ARBA00022692"/>
    </source>
</evidence>
<evidence type="ECO:0000256" key="4">
    <source>
        <dbReference type="ARBA" id="ARBA00022448"/>
    </source>
</evidence>
<evidence type="ECO:0000256" key="9">
    <source>
        <dbReference type="ARBA" id="ARBA00023136"/>
    </source>
</evidence>
<dbReference type="GO" id="GO:0005886">
    <property type="term" value="C:plasma membrane"/>
    <property type="evidence" value="ECO:0007669"/>
    <property type="project" value="UniProtKB-SubCell"/>
</dbReference>
<evidence type="ECO:0000256" key="5">
    <source>
        <dbReference type="ARBA" id="ARBA00022475"/>
    </source>
</evidence>
<dbReference type="RefSeq" id="WP_077315176.1">
    <property type="nucleotide sequence ID" value="NZ_AP024887.1"/>
</dbReference>
<dbReference type="OrthoDB" id="6118198at2"/>
<gene>
    <name evidence="11" type="primary">outN</name>
    <name evidence="11" type="ORF">VPAL9027_02780</name>
</gene>
<dbReference type="Proteomes" id="UP000189475">
    <property type="component" value="Unassembled WGS sequence"/>
</dbReference>
<keyword evidence="12" id="KW-1185">Reference proteome</keyword>
<dbReference type="GO" id="GO:0015628">
    <property type="term" value="P:protein secretion by the type II secretion system"/>
    <property type="evidence" value="ECO:0007669"/>
    <property type="project" value="InterPro"/>
</dbReference>
<dbReference type="GO" id="GO:0015627">
    <property type="term" value="C:type II protein secretion system complex"/>
    <property type="evidence" value="ECO:0007669"/>
    <property type="project" value="InterPro"/>
</dbReference>
<name>A0A1R4B786_9VIBR</name>
<dbReference type="AlphaFoldDB" id="A0A1R4B786"/>
<keyword evidence="4" id="KW-0813">Transport</keyword>
<reference evidence="11 12" key="1">
    <citation type="submission" date="2017-02" db="EMBL/GenBank/DDBJ databases">
        <authorList>
            <person name="Peterson S.W."/>
        </authorList>
    </citation>
    <scope>NUCLEOTIDE SEQUENCE [LARGE SCALE GENOMIC DNA]</scope>
    <source>
        <strain evidence="11 12">CECT 9027</strain>
    </source>
</reference>
<evidence type="ECO:0000256" key="8">
    <source>
        <dbReference type="ARBA" id="ARBA00022927"/>
    </source>
</evidence>
<evidence type="ECO:0000256" key="6">
    <source>
        <dbReference type="ARBA" id="ARBA00022519"/>
    </source>
</evidence>
<evidence type="ECO:0000256" key="10">
    <source>
        <dbReference type="ARBA" id="ARBA00030772"/>
    </source>
</evidence>
<keyword evidence="6" id="KW-0997">Cell inner membrane</keyword>
<keyword evidence="9" id="KW-0472">Membrane</keyword>
<evidence type="ECO:0000313" key="11">
    <source>
        <dbReference type="EMBL" id="SJL84783.1"/>
    </source>
</evidence>
<sequence>MKLKISFIALFVSVFLVSAIVHLPAALVLKFVSIPPQLQIAGVSGSVWNGHASQVHWQNQGLGALDWDISLAALFAGNIEATTRFGRGSAVQLHGRGVVGYGFNGAYAKNLIVSLPARHVLQYSPQPLPVSVKGQLELSLKEFYYAKPWCKSATGSLVWSGASMTTPVSPLKLGQVVAKLSCEENRVAVQGTQKTAQVSSSFSVTLNQPSNYKVTSWFKPEAEFPAELAKWLKRLPDPDGQGRYHFNRSGQF</sequence>
<keyword evidence="5" id="KW-1003">Cell membrane</keyword>
<dbReference type="Pfam" id="PF01203">
    <property type="entry name" value="T2SSN"/>
    <property type="match status" value="1"/>
</dbReference>
<dbReference type="STRING" id="1918946.VPAL9027_02780"/>
<organism evidence="11 12">
    <name type="scientific">Vibrio palustris</name>
    <dbReference type="NCBI Taxonomy" id="1918946"/>
    <lineage>
        <taxon>Bacteria</taxon>
        <taxon>Pseudomonadati</taxon>
        <taxon>Pseudomonadota</taxon>
        <taxon>Gammaproteobacteria</taxon>
        <taxon>Vibrionales</taxon>
        <taxon>Vibrionaceae</taxon>
        <taxon>Vibrio</taxon>
    </lineage>
</organism>
<evidence type="ECO:0000256" key="1">
    <source>
        <dbReference type="ARBA" id="ARBA00004533"/>
    </source>
</evidence>
<comment type="subcellular location">
    <subcellularLocation>
        <location evidence="1">Cell inner membrane</location>
    </subcellularLocation>
</comment>
<keyword evidence="8" id="KW-0653">Protein transport</keyword>
<comment type="similarity">
    <text evidence="2">Belongs to the GSP N family.</text>
</comment>
<keyword evidence="7" id="KW-0812">Transmembrane</keyword>
<evidence type="ECO:0000256" key="3">
    <source>
        <dbReference type="ARBA" id="ARBA00021563"/>
    </source>
</evidence>
<evidence type="ECO:0000256" key="2">
    <source>
        <dbReference type="ARBA" id="ARBA00007208"/>
    </source>
</evidence>
<proteinExistence type="inferred from homology"/>